<evidence type="ECO:0000313" key="3">
    <source>
        <dbReference type="Proteomes" id="UP000727407"/>
    </source>
</evidence>
<dbReference type="InterPro" id="IPR016186">
    <property type="entry name" value="C-type_lectin-like/link_sf"/>
</dbReference>
<dbReference type="Gene3D" id="3.10.100.10">
    <property type="entry name" value="Mannose-Binding Protein A, subunit A"/>
    <property type="match status" value="1"/>
</dbReference>
<evidence type="ECO:0000313" key="2">
    <source>
        <dbReference type="EMBL" id="KAF5886920.1"/>
    </source>
</evidence>
<organism evidence="2 3">
    <name type="scientific">Clarias magur</name>
    <name type="common">Asian catfish</name>
    <name type="synonym">Macropteronotus magur</name>
    <dbReference type="NCBI Taxonomy" id="1594786"/>
    <lineage>
        <taxon>Eukaryota</taxon>
        <taxon>Metazoa</taxon>
        <taxon>Chordata</taxon>
        <taxon>Craniata</taxon>
        <taxon>Vertebrata</taxon>
        <taxon>Euteleostomi</taxon>
        <taxon>Actinopterygii</taxon>
        <taxon>Neopterygii</taxon>
        <taxon>Teleostei</taxon>
        <taxon>Ostariophysi</taxon>
        <taxon>Siluriformes</taxon>
        <taxon>Clariidae</taxon>
        <taxon>Clarias</taxon>
    </lineage>
</organism>
<dbReference type="AlphaFoldDB" id="A0A8J4WQ08"/>
<name>A0A8J4WQ08_CLAMG</name>
<dbReference type="Pfam" id="PF00059">
    <property type="entry name" value="Lectin_C"/>
    <property type="match status" value="1"/>
</dbReference>
<evidence type="ECO:0000259" key="1">
    <source>
        <dbReference type="PROSITE" id="PS50041"/>
    </source>
</evidence>
<dbReference type="SMART" id="SM00034">
    <property type="entry name" value="CLECT"/>
    <property type="match status" value="1"/>
</dbReference>
<protein>
    <submittedName>
        <fullName evidence="2">Macrophage mannose receptor 1-like isoform X6</fullName>
    </submittedName>
</protein>
<keyword evidence="2" id="KW-0675">Receptor</keyword>
<dbReference type="InterPro" id="IPR016187">
    <property type="entry name" value="CTDL_fold"/>
</dbReference>
<feature type="non-terminal residue" evidence="2">
    <location>
        <position position="1"/>
    </location>
</feature>
<dbReference type="PANTHER" id="PTHR45784">
    <property type="entry name" value="C-TYPE LECTIN DOMAIN FAMILY 20 MEMBER A-RELATED"/>
    <property type="match status" value="1"/>
</dbReference>
<keyword evidence="3" id="KW-1185">Reference proteome</keyword>
<dbReference type="PROSITE" id="PS50041">
    <property type="entry name" value="C_TYPE_LECTIN_2"/>
    <property type="match status" value="1"/>
</dbReference>
<comment type="caution">
    <text evidence="2">The sequence shown here is derived from an EMBL/GenBank/DDBJ whole genome shotgun (WGS) entry which is preliminary data.</text>
</comment>
<dbReference type="EMBL" id="QNUK01001147">
    <property type="protein sequence ID" value="KAF5886920.1"/>
    <property type="molecule type" value="Genomic_DNA"/>
</dbReference>
<sequence>FIPVPVAKLRPAHHKYYLIMKSYTWPQGQNYCRVTYADIATVITKEDWLKLNQEAASKQFSGYTWIGLYNGVNGWVWSDGTEASNLPWASGEPRTYNGLANCVSTQLTVVNSYYCSTSAYFFCHTIIPMRVKQIIKLQVKSDRSMFDPAVQSSVLEQ</sequence>
<accession>A0A8J4WQ08</accession>
<dbReference type="OrthoDB" id="547680at2759"/>
<dbReference type="PANTHER" id="PTHR45784:SF3">
    <property type="entry name" value="C-TYPE LECTIN DOMAIN FAMILY 4 MEMBER K-LIKE-RELATED"/>
    <property type="match status" value="1"/>
</dbReference>
<dbReference type="Proteomes" id="UP000727407">
    <property type="component" value="Unassembled WGS sequence"/>
</dbReference>
<gene>
    <name evidence="2" type="ORF">DAT39_022406</name>
</gene>
<feature type="non-terminal residue" evidence="2">
    <location>
        <position position="157"/>
    </location>
</feature>
<dbReference type="SUPFAM" id="SSF56436">
    <property type="entry name" value="C-type lectin-like"/>
    <property type="match status" value="1"/>
</dbReference>
<proteinExistence type="predicted"/>
<reference evidence="2" key="1">
    <citation type="submission" date="2020-07" db="EMBL/GenBank/DDBJ databases">
        <title>Clarias magur genome sequencing, assembly and annotation.</title>
        <authorList>
            <person name="Kushwaha B."/>
            <person name="Kumar R."/>
            <person name="Das P."/>
            <person name="Joshi C.G."/>
            <person name="Kumar D."/>
            <person name="Nagpure N.S."/>
            <person name="Pandey M."/>
            <person name="Agarwal S."/>
            <person name="Srivastava S."/>
            <person name="Singh M."/>
            <person name="Sahoo L."/>
            <person name="Jayasankar P."/>
            <person name="Meher P.K."/>
            <person name="Koringa P.G."/>
            <person name="Iquebal M.A."/>
            <person name="Das S.P."/>
            <person name="Bit A."/>
            <person name="Patnaik S."/>
            <person name="Patel N."/>
            <person name="Shah T.M."/>
            <person name="Hinsu A."/>
            <person name="Jena J.K."/>
        </authorList>
    </citation>
    <scope>NUCLEOTIDE SEQUENCE</scope>
    <source>
        <strain evidence="2">CIFAMagur01</strain>
        <tissue evidence="2">Testis</tissue>
    </source>
</reference>
<dbReference type="InterPro" id="IPR001304">
    <property type="entry name" value="C-type_lectin-like"/>
</dbReference>
<feature type="domain" description="C-type lectin" evidence="1">
    <location>
        <begin position="16"/>
        <end position="124"/>
    </location>
</feature>